<organism evidence="6">
    <name type="scientific">marine sediment metagenome</name>
    <dbReference type="NCBI Taxonomy" id="412755"/>
    <lineage>
        <taxon>unclassified sequences</taxon>
        <taxon>metagenomes</taxon>
        <taxon>ecological metagenomes</taxon>
    </lineage>
</organism>
<evidence type="ECO:0000313" key="6">
    <source>
        <dbReference type="EMBL" id="GAH14842.1"/>
    </source>
</evidence>
<comment type="cofactor">
    <cofactor evidence="1">
        <name>pyridoxal 5'-phosphate</name>
        <dbReference type="ChEBI" id="CHEBI:597326"/>
    </cofactor>
</comment>
<dbReference type="GO" id="GO:0016740">
    <property type="term" value="F:transferase activity"/>
    <property type="evidence" value="ECO:0007669"/>
    <property type="project" value="UniProtKB-KW"/>
</dbReference>
<evidence type="ECO:0000256" key="3">
    <source>
        <dbReference type="ARBA" id="ARBA00022679"/>
    </source>
</evidence>
<feature type="domain" description="Aminotransferase class I/classII large" evidence="5">
    <location>
        <begin position="1"/>
        <end position="146"/>
    </location>
</feature>
<dbReference type="AlphaFoldDB" id="X1D3S4"/>
<dbReference type="PROSITE" id="PS00599">
    <property type="entry name" value="AA_TRANSFER_CLASS_2"/>
    <property type="match status" value="1"/>
</dbReference>
<dbReference type="Gene3D" id="3.90.1150.10">
    <property type="entry name" value="Aspartate Aminotransferase, domain 1"/>
    <property type="match status" value="1"/>
</dbReference>
<dbReference type="InterPro" id="IPR015422">
    <property type="entry name" value="PyrdxlP-dep_Trfase_small"/>
</dbReference>
<dbReference type="InterPro" id="IPR001917">
    <property type="entry name" value="Aminotrans_II_pyridoxalP_BS"/>
</dbReference>
<dbReference type="EMBL" id="BART01034131">
    <property type="protein sequence ID" value="GAH14842.1"/>
    <property type="molecule type" value="Genomic_DNA"/>
</dbReference>
<proteinExistence type="inferred from homology"/>
<dbReference type="SUPFAM" id="SSF53383">
    <property type="entry name" value="PLP-dependent transferases"/>
    <property type="match status" value="1"/>
</dbReference>
<evidence type="ECO:0000259" key="5">
    <source>
        <dbReference type="Pfam" id="PF00155"/>
    </source>
</evidence>
<dbReference type="InterPro" id="IPR015424">
    <property type="entry name" value="PyrdxlP-dep_Trfase"/>
</dbReference>
<dbReference type="InterPro" id="IPR015421">
    <property type="entry name" value="PyrdxlP-dep_Trfase_major"/>
</dbReference>
<dbReference type="InterPro" id="IPR004839">
    <property type="entry name" value="Aminotransferase_I/II_large"/>
</dbReference>
<keyword evidence="4" id="KW-0663">Pyridoxal phosphate</keyword>
<protein>
    <recommendedName>
        <fullName evidence="5">Aminotransferase class I/classII large domain-containing protein</fullName>
    </recommendedName>
</protein>
<dbReference type="Gene3D" id="3.40.640.10">
    <property type="entry name" value="Type I PLP-dependent aspartate aminotransferase-like (Major domain)"/>
    <property type="match status" value="1"/>
</dbReference>
<dbReference type="Pfam" id="PF00155">
    <property type="entry name" value="Aminotran_1_2"/>
    <property type="match status" value="1"/>
</dbReference>
<name>X1D3S4_9ZZZZ</name>
<dbReference type="GO" id="GO:0030170">
    <property type="term" value="F:pyridoxal phosphate binding"/>
    <property type="evidence" value="ECO:0007669"/>
    <property type="project" value="InterPro"/>
</dbReference>
<comment type="caution">
    <text evidence="6">The sequence shown here is derived from an EMBL/GenBank/DDBJ whole genome shotgun (WGS) entry which is preliminary data.</text>
</comment>
<accession>X1D3S4</accession>
<gene>
    <name evidence="6" type="ORF">S01H4_58436</name>
</gene>
<keyword evidence="3" id="KW-0808">Transferase</keyword>
<dbReference type="PANTHER" id="PTHR13693">
    <property type="entry name" value="CLASS II AMINOTRANSFERASE/8-AMINO-7-OXONONANOATE SYNTHASE"/>
    <property type="match status" value="1"/>
</dbReference>
<sequence>MYTFGKAMGCQGAIVVGSEELRDFLINYARSFIYTTAMPIHNLLTLKYAFEELKVTTEVVKLMKNISLFKEEIKSRNLEYLFLPSDSAIQSCIIPNNKSVREIANRIHINNFDVKAILSPTVSQGKERLRFCIHSYNSGEQIKQVLNLLSTFV</sequence>
<comment type="similarity">
    <text evidence="2">Belongs to the class-II pyridoxal-phosphate-dependent aminotransferase family. BioF subfamily.</text>
</comment>
<evidence type="ECO:0000256" key="4">
    <source>
        <dbReference type="ARBA" id="ARBA00022898"/>
    </source>
</evidence>
<reference evidence="6" key="1">
    <citation type="journal article" date="2014" name="Front. Microbiol.">
        <title>High frequency of phylogenetically diverse reductive dehalogenase-homologous genes in deep subseafloor sedimentary metagenomes.</title>
        <authorList>
            <person name="Kawai M."/>
            <person name="Futagami T."/>
            <person name="Toyoda A."/>
            <person name="Takaki Y."/>
            <person name="Nishi S."/>
            <person name="Hori S."/>
            <person name="Arai W."/>
            <person name="Tsubouchi T."/>
            <person name="Morono Y."/>
            <person name="Uchiyama I."/>
            <person name="Ito T."/>
            <person name="Fujiyama A."/>
            <person name="Inagaki F."/>
            <person name="Takami H."/>
        </authorList>
    </citation>
    <scope>NUCLEOTIDE SEQUENCE</scope>
    <source>
        <strain evidence="6">Expedition CK06-06</strain>
    </source>
</reference>
<evidence type="ECO:0000256" key="1">
    <source>
        <dbReference type="ARBA" id="ARBA00001933"/>
    </source>
</evidence>
<dbReference type="InterPro" id="IPR050087">
    <property type="entry name" value="AON_synthase_class-II"/>
</dbReference>
<evidence type="ECO:0000256" key="2">
    <source>
        <dbReference type="ARBA" id="ARBA00010008"/>
    </source>
</evidence>
<dbReference type="PANTHER" id="PTHR13693:SF77">
    <property type="entry name" value="8-AMINO-7-OXONONANOATE SYNTHASE"/>
    <property type="match status" value="1"/>
</dbReference>